<dbReference type="SUPFAM" id="SSF57701">
    <property type="entry name" value="Zn2/Cys6 DNA-binding domain"/>
    <property type="match status" value="1"/>
</dbReference>
<evidence type="ECO:0000256" key="4">
    <source>
        <dbReference type="ARBA" id="ARBA00023163"/>
    </source>
</evidence>
<dbReference type="Gene3D" id="4.10.240.10">
    <property type="entry name" value="Zn(2)-C6 fungal-type DNA-binding domain"/>
    <property type="match status" value="1"/>
</dbReference>
<dbReference type="Pfam" id="PF04082">
    <property type="entry name" value="Fungal_trans"/>
    <property type="match status" value="1"/>
</dbReference>
<dbReference type="EMBL" id="LCZI01000208">
    <property type="protein sequence ID" value="KKZ67742.1"/>
    <property type="molecule type" value="Genomic_DNA"/>
</dbReference>
<dbReference type="CDD" id="cd00067">
    <property type="entry name" value="GAL4"/>
    <property type="match status" value="1"/>
</dbReference>
<keyword evidence="3" id="KW-0238">DNA-binding</keyword>
<dbReference type="AlphaFoldDB" id="A0A0G2IAP0"/>
<dbReference type="Pfam" id="PF11905">
    <property type="entry name" value="DUF3425"/>
    <property type="match status" value="1"/>
</dbReference>
<feature type="compositionally biased region" description="Low complexity" evidence="6">
    <location>
        <begin position="93"/>
        <end position="106"/>
    </location>
</feature>
<name>A0A0G2IAP0_9EURO</name>
<evidence type="ECO:0000256" key="1">
    <source>
        <dbReference type="ARBA" id="ARBA00022723"/>
    </source>
</evidence>
<dbReference type="PANTHER" id="PTHR47431">
    <property type="entry name" value="ZN(II)2CYS6 TRANSCRIPTION FACTOR (EUROFUNG)-RELATED"/>
    <property type="match status" value="1"/>
</dbReference>
<evidence type="ECO:0000313" key="9">
    <source>
        <dbReference type="Proteomes" id="UP000034164"/>
    </source>
</evidence>
<dbReference type="InterPro" id="IPR036864">
    <property type="entry name" value="Zn2-C6_fun-type_DNA-bd_sf"/>
</dbReference>
<evidence type="ECO:0000256" key="3">
    <source>
        <dbReference type="ARBA" id="ARBA00023125"/>
    </source>
</evidence>
<evidence type="ECO:0000256" key="2">
    <source>
        <dbReference type="ARBA" id="ARBA00023015"/>
    </source>
</evidence>
<sequence>MNRSKQRRLEEPRKRVSTTCTNCRERHLKCDGGPVCSRCRADDRQCVFILSRRGRRPSVKHDTITKAARLSDLRSSTKSEGDNVETGSESAIPEESNQSPSRSSSQLRQWMTDVPDHFDSADFSNTSEVDDVLDGFPAIKPAKNIHSAHLLDIFYSHVFFSHPFILPRKYLVEEFERGDLEHLQAALEYIASFHDPAMQTGHFRDAANSALLNRSLTSDVYMVQALLLFAIALHVGKESTLASSTLSQAIELAVELGMNTRQFNTGDACPVHDESWRRTWWELYIFDGYLASLRLRAHFTLHAIPSDVLLPSDDLEYLTGKIPPPRSLEEYQTKICPAFYDDKFSSYTCRIDSVRIFGKLYKPDRLYGLSLSPSPRLSPVSTSNLSVPHTSVIVTESNTTTTTLNEGKWENISNSRLAPLPRSCSSSVQSYDDYHSQHSGTTQRSTKVTGPVAFQMPDSDESRLQQQNAYPSPSAGEPSISPEPQAAQPYLRHPLKRAGSEYWSFVPSKFDRSWDDLSETIYDFGGFSDSPYSSTTDSVKSDNSELNISYETWRIKLPLDKTFGIVSSNAHSTLYLGGEIQKLFGIPKGCEFFGLNGEQMSPFFYLPSRSNPKEPLAPKWWNADFFIPDTKTLSPAILSRFVGPLASLLPTPAQLKYPHPYWIDTVPIPQLREAIIVALYHAPHLIDEMELIMDFCDAGGKFRGGGHFCDPKNWEIGDNFWLKWGFLVSANIIRQTDRWRRLRGLSSITTSGKPGDLAITGTPGRRSKVFNYVLEEF</sequence>
<dbReference type="CDD" id="cd12148">
    <property type="entry name" value="fungal_TF_MHR"/>
    <property type="match status" value="1"/>
</dbReference>
<dbReference type="InterPro" id="IPR001138">
    <property type="entry name" value="Zn2Cys6_DnaBD"/>
</dbReference>
<dbReference type="SMART" id="SM00906">
    <property type="entry name" value="Fungal_trans"/>
    <property type="match status" value="1"/>
</dbReference>
<dbReference type="GO" id="GO:0003677">
    <property type="term" value="F:DNA binding"/>
    <property type="evidence" value="ECO:0007669"/>
    <property type="project" value="UniProtKB-KW"/>
</dbReference>
<evidence type="ECO:0000259" key="7">
    <source>
        <dbReference type="PROSITE" id="PS50048"/>
    </source>
</evidence>
<reference evidence="9" key="1">
    <citation type="journal article" date="2015" name="PLoS Genet.">
        <title>The dynamic genome and transcriptome of the human fungal pathogen Blastomyces and close relative Emmonsia.</title>
        <authorList>
            <person name="Munoz J.F."/>
            <person name="Gauthier G.M."/>
            <person name="Desjardins C.A."/>
            <person name="Gallo J.E."/>
            <person name="Holder J."/>
            <person name="Sullivan T.D."/>
            <person name="Marty A.J."/>
            <person name="Carmen J.C."/>
            <person name="Chen Z."/>
            <person name="Ding L."/>
            <person name="Gujja S."/>
            <person name="Magrini V."/>
            <person name="Misas E."/>
            <person name="Mitreva M."/>
            <person name="Priest M."/>
            <person name="Saif S."/>
            <person name="Whiston E.A."/>
            <person name="Young S."/>
            <person name="Zeng Q."/>
            <person name="Goldman W.E."/>
            <person name="Mardis E.R."/>
            <person name="Taylor J.W."/>
            <person name="McEwen J.G."/>
            <person name="Clay O.K."/>
            <person name="Klein B.S."/>
            <person name="Cuomo C.A."/>
        </authorList>
    </citation>
    <scope>NUCLEOTIDE SEQUENCE [LARGE SCALE GENOMIC DNA]</scope>
    <source>
        <strain evidence="9">UAMH 3008</strain>
    </source>
</reference>
<dbReference type="Pfam" id="PF00172">
    <property type="entry name" value="Zn_clus"/>
    <property type="match status" value="1"/>
</dbReference>
<organism evidence="8 9">
    <name type="scientific">[Emmonsia] crescens</name>
    <dbReference type="NCBI Taxonomy" id="73230"/>
    <lineage>
        <taxon>Eukaryota</taxon>
        <taxon>Fungi</taxon>
        <taxon>Dikarya</taxon>
        <taxon>Ascomycota</taxon>
        <taxon>Pezizomycotina</taxon>
        <taxon>Eurotiomycetes</taxon>
        <taxon>Eurotiomycetidae</taxon>
        <taxon>Onygenales</taxon>
        <taxon>Ajellomycetaceae</taxon>
        <taxon>Emergomyces</taxon>
    </lineage>
</organism>
<dbReference type="InterPro" id="IPR021833">
    <property type="entry name" value="DUF3425"/>
</dbReference>
<dbReference type="GO" id="GO:0006351">
    <property type="term" value="P:DNA-templated transcription"/>
    <property type="evidence" value="ECO:0007669"/>
    <property type="project" value="InterPro"/>
</dbReference>
<protein>
    <recommendedName>
        <fullName evidence="7">Zn(2)-C6 fungal-type domain-containing protein</fullName>
    </recommendedName>
</protein>
<dbReference type="VEuPathDB" id="FungiDB:EMCG_06609"/>
<dbReference type="PANTHER" id="PTHR47431:SF1">
    <property type="entry name" value="ZN(II)2CYS6 TRANSCRIPTION FACTOR (EUROFUNG)"/>
    <property type="match status" value="1"/>
</dbReference>
<feature type="compositionally biased region" description="Basic and acidic residues" evidence="6">
    <location>
        <begin position="59"/>
        <end position="81"/>
    </location>
</feature>
<feature type="domain" description="Zn(2)-C6 fungal-type" evidence="7">
    <location>
        <begin position="19"/>
        <end position="48"/>
    </location>
</feature>
<accession>A0A0G2IAP0</accession>
<feature type="region of interest" description="Disordered" evidence="6">
    <location>
        <begin position="420"/>
        <end position="486"/>
    </location>
</feature>
<keyword evidence="1" id="KW-0479">Metal-binding</keyword>
<dbReference type="PROSITE" id="PS00463">
    <property type="entry name" value="ZN2_CY6_FUNGAL_1"/>
    <property type="match status" value="1"/>
</dbReference>
<keyword evidence="2" id="KW-0805">Transcription regulation</keyword>
<proteinExistence type="predicted"/>
<comment type="caution">
    <text evidence="8">The sequence shown here is derived from an EMBL/GenBank/DDBJ whole genome shotgun (WGS) entry which is preliminary data.</text>
</comment>
<keyword evidence="4" id="KW-0804">Transcription</keyword>
<dbReference type="GO" id="GO:0008270">
    <property type="term" value="F:zinc ion binding"/>
    <property type="evidence" value="ECO:0007669"/>
    <property type="project" value="InterPro"/>
</dbReference>
<dbReference type="PROSITE" id="PS50048">
    <property type="entry name" value="ZN2_CY6_FUNGAL_2"/>
    <property type="match status" value="1"/>
</dbReference>
<dbReference type="InterPro" id="IPR007219">
    <property type="entry name" value="XnlR_reg_dom"/>
</dbReference>
<feature type="compositionally biased region" description="Polar residues" evidence="6">
    <location>
        <begin position="437"/>
        <end position="448"/>
    </location>
</feature>
<dbReference type="GO" id="GO:0000981">
    <property type="term" value="F:DNA-binding transcription factor activity, RNA polymerase II-specific"/>
    <property type="evidence" value="ECO:0007669"/>
    <property type="project" value="InterPro"/>
</dbReference>
<dbReference type="OrthoDB" id="2399539at2759"/>
<evidence type="ECO:0000313" key="8">
    <source>
        <dbReference type="EMBL" id="KKZ67742.1"/>
    </source>
</evidence>
<evidence type="ECO:0000256" key="5">
    <source>
        <dbReference type="ARBA" id="ARBA00023242"/>
    </source>
</evidence>
<evidence type="ECO:0000256" key="6">
    <source>
        <dbReference type="SAM" id="MobiDB-lite"/>
    </source>
</evidence>
<gene>
    <name evidence="8" type="ORF">EMCG_06609</name>
</gene>
<dbReference type="SMART" id="SM00066">
    <property type="entry name" value="GAL4"/>
    <property type="match status" value="1"/>
</dbReference>
<keyword evidence="5" id="KW-0539">Nucleus</keyword>
<dbReference type="Proteomes" id="UP000034164">
    <property type="component" value="Unassembled WGS sequence"/>
</dbReference>
<feature type="region of interest" description="Disordered" evidence="6">
    <location>
        <begin position="58"/>
        <end position="108"/>
    </location>
</feature>